<name>A0A396HI41_MEDTR</name>
<reference evidence="2" key="1">
    <citation type="journal article" date="2018" name="Nat. Plants">
        <title>Whole-genome landscape of Medicago truncatula symbiotic genes.</title>
        <authorList>
            <person name="Pecrix Y."/>
            <person name="Gamas P."/>
            <person name="Carrere S."/>
        </authorList>
    </citation>
    <scope>NUCLEOTIDE SEQUENCE</scope>
    <source>
        <tissue evidence="2">Leaves</tissue>
    </source>
</reference>
<dbReference type="Gramene" id="rna35268">
    <property type="protein sequence ID" value="RHN50915.1"/>
    <property type="gene ID" value="gene35268"/>
</dbReference>
<sequence length="59" mass="7008">MHILMMLLENYMVLSTRVEYAVWVWGFVQLLLLESVGISQILFKLVALMKRMLKTYKSK</sequence>
<protein>
    <recommendedName>
        <fullName evidence="3">Transmembrane protein</fullName>
    </recommendedName>
</protein>
<dbReference type="Proteomes" id="UP000265566">
    <property type="component" value="Chromosome 6"/>
</dbReference>
<gene>
    <name evidence="2" type="ORF">MtrunA17_Chr6g0462741</name>
</gene>
<keyword evidence="1" id="KW-0812">Transmembrane</keyword>
<feature type="transmembrane region" description="Helical" evidence="1">
    <location>
        <begin position="20"/>
        <end position="49"/>
    </location>
</feature>
<organism evidence="2">
    <name type="scientific">Medicago truncatula</name>
    <name type="common">Barrel medic</name>
    <name type="synonym">Medicago tribuloides</name>
    <dbReference type="NCBI Taxonomy" id="3880"/>
    <lineage>
        <taxon>Eukaryota</taxon>
        <taxon>Viridiplantae</taxon>
        <taxon>Streptophyta</taxon>
        <taxon>Embryophyta</taxon>
        <taxon>Tracheophyta</taxon>
        <taxon>Spermatophyta</taxon>
        <taxon>Magnoliopsida</taxon>
        <taxon>eudicotyledons</taxon>
        <taxon>Gunneridae</taxon>
        <taxon>Pentapetalae</taxon>
        <taxon>rosids</taxon>
        <taxon>fabids</taxon>
        <taxon>Fabales</taxon>
        <taxon>Fabaceae</taxon>
        <taxon>Papilionoideae</taxon>
        <taxon>50 kb inversion clade</taxon>
        <taxon>NPAAA clade</taxon>
        <taxon>Hologalegina</taxon>
        <taxon>IRL clade</taxon>
        <taxon>Trifolieae</taxon>
        <taxon>Medicago</taxon>
    </lineage>
</organism>
<dbReference type="EMBL" id="PSQE01000006">
    <property type="protein sequence ID" value="RHN50915.1"/>
    <property type="molecule type" value="Genomic_DNA"/>
</dbReference>
<evidence type="ECO:0000313" key="2">
    <source>
        <dbReference type="EMBL" id="RHN50915.1"/>
    </source>
</evidence>
<accession>A0A396HI41</accession>
<comment type="caution">
    <text evidence="2">The sequence shown here is derived from an EMBL/GenBank/DDBJ whole genome shotgun (WGS) entry which is preliminary data.</text>
</comment>
<evidence type="ECO:0000256" key="1">
    <source>
        <dbReference type="SAM" id="Phobius"/>
    </source>
</evidence>
<keyword evidence="1" id="KW-0472">Membrane</keyword>
<proteinExistence type="predicted"/>
<evidence type="ECO:0008006" key="3">
    <source>
        <dbReference type="Google" id="ProtNLM"/>
    </source>
</evidence>
<dbReference type="AlphaFoldDB" id="A0A396HI41"/>
<keyword evidence="1" id="KW-1133">Transmembrane helix</keyword>